<protein>
    <submittedName>
        <fullName evidence="2">CLUMA_CG001310, isoform A</fullName>
    </submittedName>
</protein>
<organism evidence="2 3">
    <name type="scientific">Clunio marinus</name>
    <dbReference type="NCBI Taxonomy" id="568069"/>
    <lineage>
        <taxon>Eukaryota</taxon>
        <taxon>Metazoa</taxon>
        <taxon>Ecdysozoa</taxon>
        <taxon>Arthropoda</taxon>
        <taxon>Hexapoda</taxon>
        <taxon>Insecta</taxon>
        <taxon>Pterygota</taxon>
        <taxon>Neoptera</taxon>
        <taxon>Endopterygota</taxon>
        <taxon>Diptera</taxon>
        <taxon>Nematocera</taxon>
        <taxon>Chironomoidea</taxon>
        <taxon>Chironomidae</taxon>
        <taxon>Clunio</taxon>
    </lineage>
</organism>
<accession>A0A1J1HHM7</accession>
<keyword evidence="3" id="KW-1185">Reference proteome</keyword>
<evidence type="ECO:0000313" key="2">
    <source>
        <dbReference type="EMBL" id="CRK87509.1"/>
    </source>
</evidence>
<reference evidence="2 3" key="1">
    <citation type="submission" date="2015-04" db="EMBL/GenBank/DDBJ databases">
        <authorList>
            <person name="Syromyatnikov M.Y."/>
            <person name="Popov V.N."/>
        </authorList>
    </citation>
    <scope>NUCLEOTIDE SEQUENCE [LARGE SCALE GENOMIC DNA]</scope>
</reference>
<name>A0A1J1HHM7_9DIPT</name>
<evidence type="ECO:0000313" key="3">
    <source>
        <dbReference type="Proteomes" id="UP000183832"/>
    </source>
</evidence>
<proteinExistence type="predicted"/>
<feature type="compositionally biased region" description="Low complexity" evidence="1">
    <location>
        <begin position="30"/>
        <end position="58"/>
    </location>
</feature>
<evidence type="ECO:0000256" key="1">
    <source>
        <dbReference type="SAM" id="MobiDB-lite"/>
    </source>
</evidence>
<sequence>MDRNTRSIIPPMNHVKPRNGPISPRDRDMNNSSYSNHQPSHYNNYNNSSQNNSPNSQQHQHHPNSDLINFVSAAWKEKMYCEVFKPENAEKLSHFDLDGWFRTRQH</sequence>
<dbReference type="EMBL" id="CVRI01000004">
    <property type="protein sequence ID" value="CRK87509.1"/>
    <property type="molecule type" value="Genomic_DNA"/>
</dbReference>
<dbReference type="Proteomes" id="UP000183832">
    <property type="component" value="Unassembled WGS sequence"/>
</dbReference>
<feature type="region of interest" description="Disordered" evidence="1">
    <location>
        <begin position="1"/>
        <end position="66"/>
    </location>
</feature>
<gene>
    <name evidence="2" type="ORF">CLUMA_CG001310</name>
</gene>
<dbReference type="AlphaFoldDB" id="A0A1J1HHM7"/>